<name>A0A3B1C134_9ZZZZ</name>
<dbReference type="InterPro" id="IPR001969">
    <property type="entry name" value="Aspartic_peptidase_AS"/>
</dbReference>
<dbReference type="Gene3D" id="2.40.70.10">
    <property type="entry name" value="Acid Proteases"/>
    <property type="match status" value="1"/>
</dbReference>
<organism evidence="1">
    <name type="scientific">hydrothermal vent metagenome</name>
    <dbReference type="NCBI Taxonomy" id="652676"/>
    <lineage>
        <taxon>unclassified sequences</taxon>
        <taxon>metagenomes</taxon>
        <taxon>ecological metagenomes</taxon>
    </lineage>
</organism>
<evidence type="ECO:0000313" key="1">
    <source>
        <dbReference type="EMBL" id="VAX18313.1"/>
    </source>
</evidence>
<dbReference type="PROSITE" id="PS00141">
    <property type="entry name" value="ASP_PROTEASE"/>
    <property type="match status" value="1"/>
</dbReference>
<sequence length="205" mass="22356">MKLSSLAFSLAVIAVLSSSASARSSFVYRWEGDNQAIHITNSLEGVPEKYRAGATRMRKVTIKSIDHAPQLGPAHVDEFEEISFDKSKPGVIVSAVVDQKVGRKAIIDTGSDWVVITTKFARALGLDIPKLRKGRFRVFGGRINAPVARLQSLRVGPAMAKNVHAAIIDFEGRGEVSAIIGMNFLARFVFEIDQSRGTLTFLSVQ</sequence>
<reference evidence="1" key="1">
    <citation type="submission" date="2018-06" db="EMBL/GenBank/DDBJ databases">
        <authorList>
            <person name="Zhirakovskaya E."/>
        </authorList>
    </citation>
    <scope>NUCLEOTIDE SEQUENCE</scope>
</reference>
<proteinExistence type="predicted"/>
<dbReference type="GO" id="GO:0006508">
    <property type="term" value="P:proteolysis"/>
    <property type="evidence" value="ECO:0007669"/>
    <property type="project" value="InterPro"/>
</dbReference>
<gene>
    <name evidence="1" type="ORF">MNBD_NITROSPINAE02-1064</name>
</gene>
<dbReference type="Pfam" id="PF13650">
    <property type="entry name" value="Asp_protease_2"/>
    <property type="match status" value="1"/>
</dbReference>
<protein>
    <recommendedName>
        <fullName evidence="2">Peptidase A2 domain-containing protein</fullName>
    </recommendedName>
</protein>
<dbReference type="SUPFAM" id="SSF50630">
    <property type="entry name" value="Acid proteases"/>
    <property type="match status" value="1"/>
</dbReference>
<evidence type="ECO:0008006" key="2">
    <source>
        <dbReference type="Google" id="ProtNLM"/>
    </source>
</evidence>
<dbReference type="AlphaFoldDB" id="A0A3B1C134"/>
<dbReference type="InterPro" id="IPR034122">
    <property type="entry name" value="Retropepsin-like_bacterial"/>
</dbReference>
<accession>A0A3B1C134</accession>
<dbReference type="CDD" id="cd05483">
    <property type="entry name" value="retropepsin_like_bacteria"/>
    <property type="match status" value="1"/>
</dbReference>
<dbReference type="EMBL" id="UOGE01000034">
    <property type="protein sequence ID" value="VAX18313.1"/>
    <property type="molecule type" value="Genomic_DNA"/>
</dbReference>
<dbReference type="GO" id="GO:0004190">
    <property type="term" value="F:aspartic-type endopeptidase activity"/>
    <property type="evidence" value="ECO:0007669"/>
    <property type="project" value="InterPro"/>
</dbReference>
<dbReference type="InterPro" id="IPR021109">
    <property type="entry name" value="Peptidase_aspartic_dom_sf"/>
</dbReference>